<dbReference type="RefSeq" id="WP_143056310.1">
    <property type="nucleotide sequence ID" value="NZ_FOHB01000009.1"/>
</dbReference>
<dbReference type="OrthoDB" id="10004623at2"/>
<protein>
    <submittedName>
        <fullName evidence="1">Uncharacterized protein</fullName>
    </submittedName>
</protein>
<dbReference type="Proteomes" id="UP000199019">
    <property type="component" value="Unassembled WGS sequence"/>
</dbReference>
<dbReference type="STRING" id="587636.SAMN05216199_3994"/>
<gene>
    <name evidence="1" type="ORF">SAMN05216199_3994</name>
</gene>
<evidence type="ECO:0000313" key="1">
    <source>
        <dbReference type="EMBL" id="SES47046.1"/>
    </source>
</evidence>
<evidence type="ECO:0000313" key="2">
    <source>
        <dbReference type="Proteomes" id="UP000199019"/>
    </source>
</evidence>
<proteinExistence type="predicted"/>
<dbReference type="AlphaFoldDB" id="A0A1H9XLK1"/>
<organism evidence="1 2">
    <name type="scientific">Pedococcus cremeus</name>
    <dbReference type="NCBI Taxonomy" id="587636"/>
    <lineage>
        <taxon>Bacteria</taxon>
        <taxon>Bacillati</taxon>
        <taxon>Actinomycetota</taxon>
        <taxon>Actinomycetes</taxon>
        <taxon>Micrococcales</taxon>
        <taxon>Intrasporangiaceae</taxon>
        <taxon>Pedococcus</taxon>
    </lineage>
</organism>
<keyword evidence="2" id="KW-1185">Reference proteome</keyword>
<reference evidence="2" key="1">
    <citation type="submission" date="2016-10" db="EMBL/GenBank/DDBJ databases">
        <authorList>
            <person name="Varghese N."/>
            <person name="Submissions S."/>
        </authorList>
    </citation>
    <scope>NUCLEOTIDE SEQUENCE [LARGE SCALE GENOMIC DNA]</scope>
    <source>
        <strain evidence="2">CGMCC 1.6963</strain>
    </source>
</reference>
<dbReference type="EMBL" id="FOHB01000009">
    <property type="protein sequence ID" value="SES47046.1"/>
    <property type="molecule type" value="Genomic_DNA"/>
</dbReference>
<accession>A0A1H9XLK1</accession>
<name>A0A1H9XLK1_9MICO</name>
<sequence length="221" mass="23467">MGTGVTESYAVGPVPGETAGRSRVGGWRLLTRHPGRGLFLAASLFTVLAVTGIGTGPGPLGDCCGYGVGITRNVGDSFTEGTTVLQNRSWFPIVMEDLRPVPTRGAETGAEVVSVEVATMPAPGTSDAIGTAERDGSQVIPAQRRHPVDGFVLQPEWRVGEHHGLGEVLVQYRIRQEGTWSYRGYELTYRSGLVRHKAVLDVTMTACAPASQHPVGCEPAE</sequence>